<keyword evidence="4" id="KW-0808">Transferase</keyword>
<feature type="transmembrane region" description="Helical" evidence="8">
    <location>
        <begin position="171"/>
        <end position="193"/>
    </location>
</feature>
<dbReference type="InterPro" id="IPR000326">
    <property type="entry name" value="PAP2/HPO"/>
</dbReference>
<keyword evidence="7 8" id="KW-0472">Membrane</keyword>
<evidence type="ECO:0000256" key="1">
    <source>
        <dbReference type="ARBA" id="ARBA00004651"/>
    </source>
</evidence>
<feature type="domain" description="Phosphatidic acid phosphatase type 2/haloperoxidase" evidence="9">
    <location>
        <begin position="73"/>
        <end position="186"/>
    </location>
</feature>
<comment type="subcellular location">
    <subcellularLocation>
        <location evidence="1">Cell membrane</location>
        <topology evidence="1">Multi-pass membrane protein</topology>
    </subcellularLocation>
</comment>
<feature type="transmembrane region" description="Helical" evidence="8">
    <location>
        <begin position="59"/>
        <end position="82"/>
    </location>
</feature>
<feature type="transmembrane region" description="Helical" evidence="8">
    <location>
        <begin position="26"/>
        <end position="47"/>
    </location>
</feature>
<gene>
    <name evidence="10" type="ORF">A45J_1089</name>
</gene>
<dbReference type="Pfam" id="PF01569">
    <property type="entry name" value="PAP2"/>
    <property type="match status" value="1"/>
</dbReference>
<reference evidence="10" key="1">
    <citation type="submission" date="2019-10" db="EMBL/GenBank/DDBJ databases">
        <title>Metagenomic sequencing of thiosulfate-disproportionating enrichment culture.</title>
        <authorList>
            <person name="Umezawa K."/>
            <person name="Kojima H."/>
            <person name="Fukui M."/>
        </authorList>
    </citation>
    <scope>NUCLEOTIDE SEQUENCE</scope>
    <source>
        <strain evidence="10">45J</strain>
    </source>
</reference>
<dbReference type="GO" id="GO:0016763">
    <property type="term" value="F:pentosyltransferase activity"/>
    <property type="evidence" value="ECO:0007669"/>
    <property type="project" value="TreeGrafter"/>
</dbReference>
<feature type="transmembrane region" description="Helical" evidence="8">
    <location>
        <begin position="398"/>
        <end position="417"/>
    </location>
</feature>
<feature type="transmembrane region" description="Helical" evidence="8">
    <location>
        <begin position="310"/>
        <end position="343"/>
    </location>
</feature>
<dbReference type="InterPro" id="IPR050297">
    <property type="entry name" value="LipidA_mod_glycosyltrf_83"/>
</dbReference>
<sequence>MNISDIDNGLFFLINHGTSNAIFDRVMPFITAKGYLLIIPYLLYVVYRVYQRQRTKDRLKALGLSLSSVLWGFVLSVFAFLLSDWLSNELKHIVMRIRPCNSLADVRLLVGCTKSYSMPSNHAANSFAATVVLYYFTRQYVSAVISIYPLAIAALVAFSRVYVGVHYPSDVVVGAFLGTATALVIIVLFRYALSRYRIKPHLTLLFSFLFAISVFRIYYILHGPLDLSPDEAHYWEWSRRLDLSYYSKGPMIAYLIYAGTSIFGDTILGIRIMAVIFSALSSIYMFRLVNHMYPQQTESNGQLIALSSAILLQIIPMFAPFGVIFTIDSPFIFFWILSLYLFYKAINSQDSAQRFWLLLGISIGLGLLTKYTMAFFYICAFLFLLFSEKRHFLKSSKLYTALLISFIVFSPVIIWNFQHDWVTIKHTAGQAHVSEGLKLSFKNFIGFIGSQIGAVTPIIFVAMFYALFKLNGKGILQNSFLLYFSIPVLVFFLLKSIHGKVQPNWAMTGYLTGIIAFAKYFINEHRIMNNISCSLFPSPKKSCNFRMGAIAFGIGLALFVSVIAHYPSIIKLPPKLDPSSRLRGWKELGVEVSRIYDSIQDEGEVFILSDRYQVSSELAFYVKGHPKTYCVNTGRRMNQYDLWPDMNSDALKIRQNKQGINTINAIFVRIDNVDMPRNVAVAFERYEKKLFQVYDRGYLLREYSIFICYNFKGINTVIPEVY</sequence>
<evidence type="ECO:0000256" key="4">
    <source>
        <dbReference type="ARBA" id="ARBA00022679"/>
    </source>
</evidence>
<evidence type="ECO:0000313" key="10">
    <source>
        <dbReference type="EMBL" id="GER93350.1"/>
    </source>
</evidence>
<feature type="transmembrane region" description="Helical" evidence="8">
    <location>
        <begin position="543"/>
        <end position="566"/>
    </location>
</feature>
<dbReference type="PANTHER" id="PTHR33908">
    <property type="entry name" value="MANNOSYLTRANSFERASE YKCB-RELATED"/>
    <property type="match status" value="1"/>
</dbReference>
<feature type="transmembrane region" description="Helical" evidence="8">
    <location>
        <begin position="116"/>
        <end position="136"/>
    </location>
</feature>
<dbReference type="SMART" id="SM00014">
    <property type="entry name" value="acidPPc"/>
    <property type="match status" value="1"/>
</dbReference>
<dbReference type="AlphaFoldDB" id="A0A5J4L3A1"/>
<keyword evidence="5 8" id="KW-0812">Transmembrane</keyword>
<dbReference type="PANTHER" id="PTHR33908:SF11">
    <property type="entry name" value="MEMBRANE PROTEIN"/>
    <property type="match status" value="1"/>
</dbReference>
<keyword evidence="3" id="KW-0328">Glycosyltransferase</keyword>
<keyword evidence="6 8" id="KW-1133">Transmembrane helix</keyword>
<evidence type="ECO:0000256" key="5">
    <source>
        <dbReference type="ARBA" id="ARBA00022692"/>
    </source>
</evidence>
<dbReference type="InterPro" id="IPR036938">
    <property type="entry name" value="PAP2/HPO_sf"/>
</dbReference>
<feature type="transmembrane region" description="Helical" evidence="8">
    <location>
        <begin position="268"/>
        <end position="289"/>
    </location>
</feature>
<keyword evidence="2" id="KW-1003">Cell membrane</keyword>
<evidence type="ECO:0000256" key="3">
    <source>
        <dbReference type="ARBA" id="ARBA00022676"/>
    </source>
</evidence>
<protein>
    <recommendedName>
        <fullName evidence="9">Phosphatidic acid phosphatase type 2/haloperoxidase domain-containing protein</fullName>
    </recommendedName>
</protein>
<dbReference type="Gene3D" id="1.20.144.10">
    <property type="entry name" value="Phosphatidic acid phosphatase type 2/haloperoxidase"/>
    <property type="match status" value="1"/>
</dbReference>
<feature type="transmembrane region" description="Helical" evidence="8">
    <location>
        <begin position="444"/>
        <end position="468"/>
    </location>
</feature>
<accession>A0A5J4L3A1</accession>
<dbReference type="GO" id="GO:0008610">
    <property type="term" value="P:lipid biosynthetic process"/>
    <property type="evidence" value="ECO:0007669"/>
    <property type="project" value="UniProtKB-ARBA"/>
</dbReference>
<evidence type="ECO:0000256" key="8">
    <source>
        <dbReference type="SAM" id="Phobius"/>
    </source>
</evidence>
<evidence type="ECO:0000256" key="6">
    <source>
        <dbReference type="ARBA" id="ARBA00022989"/>
    </source>
</evidence>
<dbReference type="Pfam" id="PF13231">
    <property type="entry name" value="PMT_2"/>
    <property type="match status" value="1"/>
</dbReference>
<name>A0A5J4L3A1_9ZZZZ</name>
<feature type="transmembrane region" description="Helical" evidence="8">
    <location>
        <begin position="480"/>
        <end position="498"/>
    </location>
</feature>
<feature type="transmembrane region" description="Helical" evidence="8">
    <location>
        <begin position="355"/>
        <end position="386"/>
    </location>
</feature>
<evidence type="ECO:0000259" key="9">
    <source>
        <dbReference type="SMART" id="SM00014"/>
    </source>
</evidence>
<comment type="caution">
    <text evidence="10">The sequence shown here is derived from an EMBL/GenBank/DDBJ whole genome shotgun (WGS) entry which is preliminary data.</text>
</comment>
<dbReference type="EMBL" id="BLAB01000001">
    <property type="protein sequence ID" value="GER93350.1"/>
    <property type="molecule type" value="Genomic_DNA"/>
</dbReference>
<evidence type="ECO:0000256" key="2">
    <source>
        <dbReference type="ARBA" id="ARBA00022475"/>
    </source>
</evidence>
<feature type="transmembrane region" description="Helical" evidence="8">
    <location>
        <begin position="143"/>
        <end position="165"/>
    </location>
</feature>
<feature type="transmembrane region" description="Helical" evidence="8">
    <location>
        <begin position="202"/>
        <end position="221"/>
    </location>
</feature>
<dbReference type="GO" id="GO:0005886">
    <property type="term" value="C:plasma membrane"/>
    <property type="evidence" value="ECO:0007669"/>
    <property type="project" value="UniProtKB-SubCell"/>
</dbReference>
<proteinExistence type="predicted"/>
<feature type="transmembrane region" description="Helical" evidence="8">
    <location>
        <begin position="504"/>
        <end position="522"/>
    </location>
</feature>
<dbReference type="SUPFAM" id="SSF48317">
    <property type="entry name" value="Acid phosphatase/Vanadium-dependent haloperoxidase"/>
    <property type="match status" value="1"/>
</dbReference>
<evidence type="ECO:0000256" key="7">
    <source>
        <dbReference type="ARBA" id="ARBA00023136"/>
    </source>
</evidence>
<organism evidence="10">
    <name type="scientific">hot springs metagenome</name>
    <dbReference type="NCBI Taxonomy" id="433727"/>
    <lineage>
        <taxon>unclassified sequences</taxon>
        <taxon>metagenomes</taxon>
        <taxon>ecological metagenomes</taxon>
    </lineage>
</organism>
<dbReference type="InterPro" id="IPR038731">
    <property type="entry name" value="RgtA/B/C-like"/>
</dbReference>